<protein>
    <submittedName>
        <fullName evidence="2">Putative ovule protein</fullName>
    </submittedName>
</protein>
<dbReference type="AlphaFoldDB" id="A0A0V0GW32"/>
<feature type="compositionally biased region" description="Polar residues" evidence="1">
    <location>
        <begin position="21"/>
        <end position="32"/>
    </location>
</feature>
<feature type="region of interest" description="Disordered" evidence="1">
    <location>
        <begin position="1"/>
        <end position="33"/>
    </location>
</feature>
<name>A0A0V0GW32_SOLCH</name>
<accession>A0A0V0GW32</accession>
<evidence type="ECO:0000256" key="1">
    <source>
        <dbReference type="SAM" id="MobiDB-lite"/>
    </source>
</evidence>
<evidence type="ECO:0000313" key="2">
    <source>
        <dbReference type="EMBL" id="JAP12316.1"/>
    </source>
</evidence>
<proteinExistence type="predicted"/>
<organism evidence="2">
    <name type="scientific">Solanum chacoense</name>
    <name type="common">Chaco potato</name>
    <dbReference type="NCBI Taxonomy" id="4108"/>
    <lineage>
        <taxon>Eukaryota</taxon>
        <taxon>Viridiplantae</taxon>
        <taxon>Streptophyta</taxon>
        <taxon>Embryophyta</taxon>
        <taxon>Tracheophyta</taxon>
        <taxon>Spermatophyta</taxon>
        <taxon>Magnoliopsida</taxon>
        <taxon>eudicotyledons</taxon>
        <taxon>Gunneridae</taxon>
        <taxon>Pentapetalae</taxon>
        <taxon>asterids</taxon>
        <taxon>lamiids</taxon>
        <taxon>Solanales</taxon>
        <taxon>Solanaceae</taxon>
        <taxon>Solanoideae</taxon>
        <taxon>Solaneae</taxon>
        <taxon>Solanum</taxon>
    </lineage>
</organism>
<reference evidence="2" key="1">
    <citation type="submission" date="2015-12" db="EMBL/GenBank/DDBJ databases">
        <title>Gene expression during late stages of embryo sac development: a critical building block for successful pollen-pistil interactions.</title>
        <authorList>
            <person name="Liu Y."/>
            <person name="Joly V."/>
            <person name="Sabar M."/>
            <person name="Matton D.P."/>
        </authorList>
    </citation>
    <scope>NUCLEOTIDE SEQUENCE</scope>
</reference>
<dbReference type="EMBL" id="GEDG01029802">
    <property type="protein sequence ID" value="JAP12316.1"/>
    <property type="molecule type" value="Transcribed_RNA"/>
</dbReference>
<sequence length="89" mass="9100">MRLLFESKSSQTGLPGPQPVALNQASAISPHTNSDDCELVVTSLDPIPESSSWLSPSGGGCGGGDVGNCSLFIGCNSRLSEFCSGSEHS</sequence>